<proteinExistence type="predicted"/>
<organism evidence="1 2">
    <name type="scientific">Parelaphostrongylus tenuis</name>
    <name type="common">Meningeal worm</name>
    <dbReference type="NCBI Taxonomy" id="148309"/>
    <lineage>
        <taxon>Eukaryota</taxon>
        <taxon>Metazoa</taxon>
        <taxon>Ecdysozoa</taxon>
        <taxon>Nematoda</taxon>
        <taxon>Chromadorea</taxon>
        <taxon>Rhabditida</taxon>
        <taxon>Rhabditina</taxon>
        <taxon>Rhabditomorpha</taxon>
        <taxon>Strongyloidea</taxon>
        <taxon>Metastrongylidae</taxon>
        <taxon>Parelaphostrongylus</taxon>
    </lineage>
</organism>
<comment type="caution">
    <text evidence="1">The sequence shown here is derived from an EMBL/GenBank/DDBJ whole genome shotgun (WGS) entry which is preliminary data.</text>
</comment>
<evidence type="ECO:0000313" key="2">
    <source>
        <dbReference type="Proteomes" id="UP001196413"/>
    </source>
</evidence>
<gene>
    <name evidence="1" type="ORF">KIN20_027705</name>
</gene>
<reference evidence="1" key="1">
    <citation type="submission" date="2021-06" db="EMBL/GenBank/DDBJ databases">
        <title>Parelaphostrongylus tenuis whole genome reference sequence.</title>
        <authorList>
            <person name="Garwood T.J."/>
            <person name="Larsen P.A."/>
            <person name="Fountain-Jones N.M."/>
            <person name="Garbe J.R."/>
            <person name="Macchietto M.G."/>
            <person name="Kania S.A."/>
            <person name="Gerhold R.W."/>
            <person name="Richards J.E."/>
            <person name="Wolf T.M."/>
        </authorList>
    </citation>
    <scope>NUCLEOTIDE SEQUENCE</scope>
    <source>
        <strain evidence="1">MNPRO001-30</strain>
        <tissue evidence="1">Meninges</tissue>
    </source>
</reference>
<accession>A0AAD5QZU8</accession>
<name>A0AAD5QZU8_PARTN</name>
<evidence type="ECO:0000313" key="1">
    <source>
        <dbReference type="EMBL" id="KAJ1366909.1"/>
    </source>
</evidence>
<protein>
    <submittedName>
        <fullName evidence="1">Uncharacterized protein</fullName>
    </submittedName>
</protein>
<dbReference type="Proteomes" id="UP001196413">
    <property type="component" value="Unassembled WGS sequence"/>
</dbReference>
<dbReference type="AlphaFoldDB" id="A0AAD5QZU8"/>
<keyword evidence="2" id="KW-1185">Reference proteome</keyword>
<dbReference type="EMBL" id="JAHQIW010005702">
    <property type="protein sequence ID" value="KAJ1366909.1"/>
    <property type="molecule type" value="Genomic_DNA"/>
</dbReference>
<sequence>MLIERNQSRKLELVMPAFFQVPVTVSDSCETMEATTFHRGADYDKSYLNSNLRNLYMPITKRLLVANIAESDIIGVSRTVEKND</sequence>